<protein>
    <submittedName>
        <fullName evidence="2">Uncharacterized protein</fullName>
    </submittedName>
</protein>
<dbReference type="Gene3D" id="3.30.43.10">
    <property type="entry name" value="Uridine Diphospho-n-acetylenolpyruvylglucosamine Reductase, domain 2"/>
    <property type="match status" value="1"/>
</dbReference>
<accession>A0ABD1N9T7</accession>
<name>A0ABD1N9T7_9FABA</name>
<evidence type="ECO:0000256" key="1">
    <source>
        <dbReference type="SAM" id="MobiDB-lite"/>
    </source>
</evidence>
<gene>
    <name evidence="2" type="ORF">Fmac_005240</name>
</gene>
<evidence type="ECO:0000313" key="3">
    <source>
        <dbReference type="Proteomes" id="UP001603857"/>
    </source>
</evidence>
<organism evidence="2 3">
    <name type="scientific">Flemingia macrophylla</name>
    <dbReference type="NCBI Taxonomy" id="520843"/>
    <lineage>
        <taxon>Eukaryota</taxon>
        <taxon>Viridiplantae</taxon>
        <taxon>Streptophyta</taxon>
        <taxon>Embryophyta</taxon>
        <taxon>Tracheophyta</taxon>
        <taxon>Spermatophyta</taxon>
        <taxon>Magnoliopsida</taxon>
        <taxon>eudicotyledons</taxon>
        <taxon>Gunneridae</taxon>
        <taxon>Pentapetalae</taxon>
        <taxon>rosids</taxon>
        <taxon>fabids</taxon>
        <taxon>Fabales</taxon>
        <taxon>Fabaceae</taxon>
        <taxon>Papilionoideae</taxon>
        <taxon>50 kb inversion clade</taxon>
        <taxon>NPAAA clade</taxon>
        <taxon>indigoferoid/millettioid clade</taxon>
        <taxon>Phaseoleae</taxon>
        <taxon>Flemingia</taxon>
    </lineage>
</organism>
<comment type="caution">
    <text evidence="2">The sequence shown here is derived from an EMBL/GenBank/DDBJ whole genome shotgun (WGS) entry which is preliminary data.</text>
</comment>
<evidence type="ECO:0000313" key="2">
    <source>
        <dbReference type="EMBL" id="KAL2343955.1"/>
    </source>
</evidence>
<proteinExistence type="predicted"/>
<dbReference type="Proteomes" id="UP001603857">
    <property type="component" value="Unassembled WGS sequence"/>
</dbReference>
<keyword evidence="3" id="KW-1185">Reference proteome</keyword>
<sequence length="411" mass="46744">MSNTRTQTIPFSGTSQTISGHAPITESINHAPDLCMAKEGLANPRYKGFYTLDEANKALELDTIDPKIINQALNPEPEVVVINSGGQNPKPSYKDSMSQTLPDLDFKNFMHIQKFFLKLHQEPKNLPGLYIKVHPYFNPNIVCTKTTPLCSPTLDKNCPCNIKFLFRKAGIDLEQFKPQIYEDVPINIKTLLDYGCLDSIIIPPTERFTSFGPSINDAINQVQADLMSSLGILITTCPSSYKPNGYATHVMKVLPEDHKDFPVLYNDGFEKWDVQGNTTYQHNLLRAQWYIMVWPLVVVLDEVRPLCGVSTRLLRGDPLHMEFVIMNMVIKSRGMCTWIKKRRENRKSTPFAEANSQHDSPEMRKFFYCVSQYRSACVSNVTYTPQNPSFTTILNLHAQNKRFKTQATPKP</sequence>
<feature type="compositionally biased region" description="Polar residues" evidence="1">
    <location>
        <begin position="1"/>
        <end position="19"/>
    </location>
</feature>
<reference evidence="2 3" key="1">
    <citation type="submission" date="2024-08" db="EMBL/GenBank/DDBJ databases">
        <title>Insights into the chromosomal genome structure of Flemingia macrophylla.</title>
        <authorList>
            <person name="Ding Y."/>
            <person name="Zhao Y."/>
            <person name="Bi W."/>
            <person name="Wu M."/>
            <person name="Zhao G."/>
            <person name="Gong Y."/>
            <person name="Li W."/>
            <person name="Zhang P."/>
        </authorList>
    </citation>
    <scope>NUCLEOTIDE SEQUENCE [LARGE SCALE GENOMIC DNA]</scope>
    <source>
        <strain evidence="2">DYQJB</strain>
        <tissue evidence="2">Leaf</tissue>
    </source>
</reference>
<feature type="region of interest" description="Disordered" evidence="1">
    <location>
        <begin position="1"/>
        <end position="21"/>
    </location>
</feature>
<dbReference type="AlphaFoldDB" id="A0ABD1N9T7"/>
<dbReference type="InterPro" id="IPR016167">
    <property type="entry name" value="FAD-bd_PCMH_sub1"/>
</dbReference>
<dbReference type="EMBL" id="JBGMDY010000002">
    <property type="protein sequence ID" value="KAL2343955.1"/>
    <property type="molecule type" value="Genomic_DNA"/>
</dbReference>